<evidence type="ECO:0000313" key="1">
    <source>
        <dbReference type="EMBL" id="JAH07074.1"/>
    </source>
</evidence>
<name>A0A0E9PRD8_ANGAN</name>
<sequence>MPMNLIMTLIRYELRKISSRQTENLVERINSHHYYF</sequence>
<protein>
    <submittedName>
        <fullName evidence="1">Uncharacterized protein</fullName>
    </submittedName>
</protein>
<reference evidence="1" key="1">
    <citation type="submission" date="2014-11" db="EMBL/GenBank/DDBJ databases">
        <authorList>
            <person name="Amaro Gonzalez C."/>
        </authorList>
    </citation>
    <scope>NUCLEOTIDE SEQUENCE</scope>
</reference>
<dbReference type="EMBL" id="GBXM01101503">
    <property type="protein sequence ID" value="JAH07074.1"/>
    <property type="molecule type" value="Transcribed_RNA"/>
</dbReference>
<dbReference type="AlphaFoldDB" id="A0A0E9PRD8"/>
<accession>A0A0E9PRD8</accession>
<proteinExistence type="predicted"/>
<organism evidence="1">
    <name type="scientific">Anguilla anguilla</name>
    <name type="common">European freshwater eel</name>
    <name type="synonym">Muraena anguilla</name>
    <dbReference type="NCBI Taxonomy" id="7936"/>
    <lineage>
        <taxon>Eukaryota</taxon>
        <taxon>Metazoa</taxon>
        <taxon>Chordata</taxon>
        <taxon>Craniata</taxon>
        <taxon>Vertebrata</taxon>
        <taxon>Euteleostomi</taxon>
        <taxon>Actinopterygii</taxon>
        <taxon>Neopterygii</taxon>
        <taxon>Teleostei</taxon>
        <taxon>Anguilliformes</taxon>
        <taxon>Anguillidae</taxon>
        <taxon>Anguilla</taxon>
    </lineage>
</organism>
<reference evidence="1" key="2">
    <citation type="journal article" date="2015" name="Fish Shellfish Immunol.">
        <title>Early steps in the European eel (Anguilla anguilla)-Vibrio vulnificus interaction in the gills: Role of the RtxA13 toxin.</title>
        <authorList>
            <person name="Callol A."/>
            <person name="Pajuelo D."/>
            <person name="Ebbesson L."/>
            <person name="Teles M."/>
            <person name="MacKenzie S."/>
            <person name="Amaro C."/>
        </authorList>
    </citation>
    <scope>NUCLEOTIDE SEQUENCE</scope>
</reference>